<gene>
    <name evidence="2" type="ORF">IAA61_00055</name>
</gene>
<dbReference type="InterPro" id="IPR000477">
    <property type="entry name" value="RT_dom"/>
</dbReference>
<dbReference type="InterPro" id="IPR043502">
    <property type="entry name" value="DNA/RNA_pol_sf"/>
</dbReference>
<dbReference type="PROSITE" id="PS50878">
    <property type="entry name" value="RT_POL"/>
    <property type="match status" value="1"/>
</dbReference>
<dbReference type="AlphaFoldDB" id="A0A9D1M9R2"/>
<dbReference type="Proteomes" id="UP000824109">
    <property type="component" value="Unassembled WGS sequence"/>
</dbReference>
<keyword evidence="2" id="KW-0808">Transferase</keyword>
<organism evidence="2 3">
    <name type="scientific">Candidatus Ornithomonoglobus merdipullorum</name>
    <dbReference type="NCBI Taxonomy" id="2840895"/>
    <lineage>
        <taxon>Bacteria</taxon>
        <taxon>Bacillati</taxon>
        <taxon>Bacillota</taxon>
        <taxon>Clostridia</taxon>
        <taxon>Candidatus Ornithomonoglobus</taxon>
    </lineage>
</organism>
<dbReference type="GO" id="GO:0003964">
    <property type="term" value="F:RNA-directed DNA polymerase activity"/>
    <property type="evidence" value="ECO:0007669"/>
    <property type="project" value="UniProtKB-KW"/>
</dbReference>
<dbReference type="Pfam" id="PF00078">
    <property type="entry name" value="RVT_1"/>
    <property type="match status" value="1"/>
</dbReference>
<feature type="domain" description="Reverse transcriptase" evidence="1">
    <location>
        <begin position="1"/>
        <end position="337"/>
    </location>
</feature>
<dbReference type="CDD" id="cd01646">
    <property type="entry name" value="RT_Bac_retron_I"/>
    <property type="match status" value="1"/>
</dbReference>
<evidence type="ECO:0000313" key="2">
    <source>
        <dbReference type="EMBL" id="HIU56184.1"/>
    </source>
</evidence>
<keyword evidence="2" id="KW-0695">RNA-directed DNA polymerase</keyword>
<comment type="caution">
    <text evidence="2">The sequence shown here is derived from an EMBL/GenBank/DDBJ whole genome shotgun (WGS) entry which is preliminary data.</text>
</comment>
<evidence type="ECO:0000259" key="1">
    <source>
        <dbReference type="PROSITE" id="PS50878"/>
    </source>
</evidence>
<protein>
    <submittedName>
        <fullName evidence="2">RNA-directed DNA polymerase</fullName>
    </submittedName>
</protein>
<accession>A0A9D1M9R2</accession>
<name>A0A9D1M9R2_9FIRM</name>
<reference evidence="2" key="2">
    <citation type="journal article" date="2021" name="PeerJ">
        <title>Extensive microbial diversity within the chicken gut microbiome revealed by metagenomics and culture.</title>
        <authorList>
            <person name="Gilroy R."/>
            <person name="Ravi A."/>
            <person name="Getino M."/>
            <person name="Pursley I."/>
            <person name="Horton D.L."/>
            <person name="Alikhan N.F."/>
            <person name="Baker D."/>
            <person name="Gharbi K."/>
            <person name="Hall N."/>
            <person name="Watson M."/>
            <person name="Adriaenssens E.M."/>
            <person name="Foster-Nyarko E."/>
            <person name="Jarju S."/>
            <person name="Secka A."/>
            <person name="Antonio M."/>
            <person name="Oren A."/>
            <person name="Chaudhuri R.R."/>
            <person name="La Ragione R."/>
            <person name="Hildebrand F."/>
            <person name="Pallen M.J."/>
        </authorList>
    </citation>
    <scope>NUCLEOTIDE SEQUENCE</scope>
    <source>
        <strain evidence="2">USAMLcec3-3695</strain>
    </source>
</reference>
<reference evidence="2" key="1">
    <citation type="submission" date="2020-10" db="EMBL/GenBank/DDBJ databases">
        <authorList>
            <person name="Gilroy R."/>
        </authorList>
    </citation>
    <scope>NUCLEOTIDE SEQUENCE</scope>
    <source>
        <strain evidence="2">USAMLcec3-3695</strain>
    </source>
</reference>
<dbReference type="SUPFAM" id="SSF56672">
    <property type="entry name" value="DNA/RNA polymerases"/>
    <property type="match status" value="1"/>
</dbReference>
<proteinExistence type="predicted"/>
<dbReference type="EMBL" id="DVNB01000002">
    <property type="protein sequence ID" value="HIU56184.1"/>
    <property type="molecule type" value="Genomic_DNA"/>
</dbReference>
<keyword evidence="2" id="KW-0548">Nucleotidyltransferase</keyword>
<evidence type="ECO:0000313" key="3">
    <source>
        <dbReference type="Proteomes" id="UP000824109"/>
    </source>
</evidence>
<sequence>MKRYCKGVDITDVGFIEACIYECLDGKWERVEVHKLLSKYGEQSRGEVCRICSAKSYRHNTGDGYAIDYSLRRTAMAERLGGNIKSLAAEISVNIKNRTLELPHVQHKIIIDGHSGKERDIGRESMIHQIYDYIAVRGAQELFDKKIGVYQCASIPGRGQIYGKRAIEKWLRRLPKTTKYAVKADVKKCYPSIDQERLIELLNRDIKNESLLWLMEILIKQFDSGLSIGSYLSQYLCNYYLSYAYHYAAEQLAITKTRRGQTKRVRLADHVLFYMDDILLLGGNKHQLRQGFEMLRQYMADFLELELKDSWRLFRVQYYDKDGKTHGDVIDMMGYRIGRRCTTVRKRIFRRLRRKVLSVERYMADGEDIPLRLARETSSLYGWLKNSDSYNFICRHKGAFKAANNTISIGAKGADNIC</sequence>